<dbReference type="SUPFAM" id="SSF63380">
    <property type="entry name" value="Riboflavin synthase domain-like"/>
    <property type="match status" value="1"/>
</dbReference>
<reference evidence="3" key="1">
    <citation type="submission" date="2015-10" db="EMBL/GenBank/DDBJ databases">
        <title>Description of Candidatus Tenderia electrophaga gen. nov, sp. nov., an Uncultivated Electroautotroph from a Biocathode Enrichment.</title>
        <authorList>
            <person name="Eddie B.J."/>
            <person name="Malanoski A.P."/>
            <person name="Wang Z."/>
            <person name="Hall R.J."/>
            <person name="Oh S.D."/>
            <person name="Heiner C."/>
            <person name="Lin B."/>
            <person name="Strycharz-Glaven S.M."/>
        </authorList>
    </citation>
    <scope>NUCLEOTIDE SEQUENCE [LARGE SCALE GENOMIC DNA]</scope>
    <source>
        <strain evidence="3">NRL1</strain>
    </source>
</reference>
<dbReference type="CDD" id="cd06221">
    <property type="entry name" value="sulfite_reductase_like"/>
    <property type="match status" value="1"/>
</dbReference>
<evidence type="ECO:0000259" key="2">
    <source>
        <dbReference type="PROSITE" id="PS51384"/>
    </source>
</evidence>
<keyword evidence="4" id="KW-1185">Reference proteome</keyword>
<dbReference type="AlphaFoldDB" id="A0A0S2THT9"/>
<evidence type="ECO:0000313" key="3">
    <source>
        <dbReference type="EMBL" id="ALP54742.1"/>
    </source>
</evidence>
<feature type="binding site" evidence="1">
    <location>
        <position position="257"/>
    </location>
    <ligand>
        <name>[2Fe-2S] cluster</name>
        <dbReference type="ChEBI" id="CHEBI:190135"/>
    </ligand>
</feature>
<dbReference type="InterPro" id="IPR050353">
    <property type="entry name" value="PyrK_electron_transfer"/>
</dbReference>
<keyword evidence="1" id="KW-0411">Iron-sulfur</keyword>
<dbReference type="InterPro" id="IPR019480">
    <property type="entry name" value="Dihydroorotate_DH_Fe-S-bd"/>
</dbReference>
<feature type="binding site" evidence="1">
    <location>
        <position position="246"/>
    </location>
    <ligand>
        <name>[2Fe-2S] cluster</name>
        <dbReference type="ChEBI" id="CHEBI:190135"/>
    </ligand>
</feature>
<proteinExistence type="predicted"/>
<protein>
    <submittedName>
        <fullName evidence="3">Ni/Fe hydrogenase subunit gamma</fullName>
    </submittedName>
</protein>
<sequence>MTNAYLPFEAEVVERIQESPTVFTLRLRFSDAEQHRRYQFAPGQFNMVYLYGVGEVPISIVSDPEDEHLYDHTIRSVGRVTRGLAQVEKGQRVGIRGPFGRGWPLSKAEGRDVLIVTGGLGCAPVVSVINYIISRRERFGRLTIMQGVKHSDDLLWRERYKLWSRMPDTQVIVAADKAGKQWPWREGSVIAMFDEVALAPERSLAMMCGPEGMMRAAVNRLLELGMQPESLFMSMERNMQCAVGHCGHCQYGGQFICKNGPVFAYREISDIFGVAGF</sequence>
<dbReference type="InterPro" id="IPR017927">
    <property type="entry name" value="FAD-bd_FR_type"/>
</dbReference>
<dbReference type="GO" id="GO:0006221">
    <property type="term" value="P:pyrimidine nucleotide biosynthetic process"/>
    <property type="evidence" value="ECO:0007669"/>
    <property type="project" value="InterPro"/>
</dbReference>
<comment type="cofactor">
    <cofactor evidence="1">
        <name>[2Fe-2S] cluster</name>
        <dbReference type="ChEBI" id="CHEBI:190135"/>
    </cofactor>
    <text evidence="1">Binds 1 [2Fe-2S] cluster per subunit.</text>
</comment>
<dbReference type="Pfam" id="PF00175">
    <property type="entry name" value="NAD_binding_1"/>
    <property type="match status" value="1"/>
</dbReference>
<feature type="domain" description="FAD-binding FR-type" evidence="2">
    <location>
        <begin position="5"/>
        <end position="105"/>
    </location>
</feature>
<keyword evidence="1" id="KW-0479">Metal-binding</keyword>
<evidence type="ECO:0000256" key="1">
    <source>
        <dbReference type="PIRSR" id="PIRSR006816-2"/>
    </source>
</evidence>
<keyword evidence="1" id="KW-0001">2Fe-2S</keyword>
<dbReference type="PIRSF" id="PIRSF006816">
    <property type="entry name" value="Cyc3_hyd_g"/>
    <property type="match status" value="1"/>
</dbReference>
<dbReference type="PANTHER" id="PTHR43513:SF1">
    <property type="entry name" value="ANAEROBIC SULFITE REDUCTASE SUBUNIT B"/>
    <property type="match status" value="1"/>
</dbReference>
<dbReference type="Pfam" id="PF10418">
    <property type="entry name" value="DHODB_Fe-S_bind"/>
    <property type="match status" value="1"/>
</dbReference>
<organism evidence="3 4">
    <name type="scientific">Candidatus Tenderia electrophaga</name>
    <dbReference type="NCBI Taxonomy" id="1748243"/>
    <lineage>
        <taxon>Bacteria</taxon>
        <taxon>Pseudomonadati</taxon>
        <taxon>Pseudomonadota</taxon>
        <taxon>Gammaproteobacteria</taxon>
        <taxon>Candidatus Tenderiales</taxon>
        <taxon>Candidatus Tenderiaceae</taxon>
        <taxon>Candidatus Tenderia</taxon>
    </lineage>
</organism>
<dbReference type="PRINTS" id="PR00406">
    <property type="entry name" value="CYTB5RDTASE"/>
</dbReference>
<name>A0A0S2THT9_9GAMM</name>
<dbReference type="GO" id="GO:0051537">
    <property type="term" value="F:2 iron, 2 sulfur cluster binding"/>
    <property type="evidence" value="ECO:0007669"/>
    <property type="project" value="UniProtKB-KW"/>
</dbReference>
<feature type="binding site" evidence="1">
    <location>
        <position position="249"/>
    </location>
    <ligand>
        <name>[2Fe-2S] cluster</name>
        <dbReference type="ChEBI" id="CHEBI:190135"/>
    </ligand>
</feature>
<dbReference type="Gene3D" id="3.40.50.80">
    <property type="entry name" value="Nucleotide-binding domain of ferredoxin-NADP reductase (FNR) module"/>
    <property type="match status" value="1"/>
</dbReference>
<dbReference type="InterPro" id="IPR017938">
    <property type="entry name" value="Riboflavin_synthase-like_b-brl"/>
</dbReference>
<dbReference type="PROSITE" id="PS51384">
    <property type="entry name" value="FAD_FR"/>
    <property type="match status" value="1"/>
</dbReference>
<dbReference type="Gene3D" id="2.40.30.10">
    <property type="entry name" value="Translation factors"/>
    <property type="match status" value="1"/>
</dbReference>
<dbReference type="EMBL" id="CP013099">
    <property type="protein sequence ID" value="ALP54742.1"/>
    <property type="molecule type" value="Genomic_DNA"/>
</dbReference>
<dbReference type="GO" id="GO:0016491">
    <property type="term" value="F:oxidoreductase activity"/>
    <property type="evidence" value="ECO:0007669"/>
    <property type="project" value="InterPro"/>
</dbReference>
<dbReference type="InterPro" id="IPR039261">
    <property type="entry name" value="FNR_nucleotide-bd"/>
</dbReference>
<accession>A0A0S2THT9</accession>
<gene>
    <name evidence="3" type="ORF">Tel_04915</name>
</gene>
<dbReference type="KEGG" id="tee:Tel_04915"/>
<dbReference type="GO" id="GO:0050660">
    <property type="term" value="F:flavin adenine dinucleotide binding"/>
    <property type="evidence" value="ECO:0007669"/>
    <property type="project" value="InterPro"/>
</dbReference>
<evidence type="ECO:0000313" key="4">
    <source>
        <dbReference type="Proteomes" id="UP000055136"/>
    </source>
</evidence>
<keyword evidence="1" id="KW-0408">Iron</keyword>
<dbReference type="SUPFAM" id="SSF52343">
    <property type="entry name" value="Ferredoxin reductase-like, C-terminal NADP-linked domain"/>
    <property type="match status" value="1"/>
</dbReference>
<dbReference type="Proteomes" id="UP000055136">
    <property type="component" value="Chromosome"/>
</dbReference>
<dbReference type="InterPro" id="IPR012165">
    <property type="entry name" value="Cyt_c3_hydrogenase_gsu"/>
</dbReference>
<dbReference type="GO" id="GO:0046872">
    <property type="term" value="F:metal ion binding"/>
    <property type="evidence" value="ECO:0007669"/>
    <property type="project" value="UniProtKB-KW"/>
</dbReference>
<dbReference type="InterPro" id="IPR001433">
    <property type="entry name" value="OxRdtase_FAD/NAD-bd"/>
</dbReference>
<dbReference type="PANTHER" id="PTHR43513">
    <property type="entry name" value="DIHYDROOROTATE DEHYDROGENASE B (NAD(+)), ELECTRON TRANSFER SUBUNIT"/>
    <property type="match status" value="1"/>
</dbReference>
<feature type="binding site" evidence="1">
    <location>
        <position position="241"/>
    </location>
    <ligand>
        <name>[2Fe-2S] cluster</name>
        <dbReference type="ChEBI" id="CHEBI:190135"/>
    </ligand>
</feature>
<dbReference type="STRING" id="1748243.Tel_04915"/>